<dbReference type="Proteomes" id="UP000179243">
    <property type="component" value="Unassembled WGS sequence"/>
</dbReference>
<dbReference type="PANTHER" id="PTHR10277">
    <property type="entry name" value="HOMOCITRATE SYNTHASE-RELATED"/>
    <property type="match status" value="1"/>
</dbReference>
<keyword evidence="1" id="KW-0464">Manganese</keyword>
<sequence length="321" mass="36548">MYRPEITVVDCTIRDGGLMNKSNFSMELVRAVYKAICASGIQVVELGYRNSKKLFDPKEYGPWRFCDEAVLRDVVGEKKGDTKIAVMMDSHKADYNDLLPREKSVVDMVRVATYVKDIDKAIKIEQEARARGYQTTINIMAISHTIEWELDEALQQIDKETEVQACYIVDSFGALYSEDIDYYVQKYRKYLHNKEIGIHCHNSMQLAFANTIEGIIKNANWLDATLCGMGRASGNCATELLLGFLKNPKFDLRPVLDVVGAHIYPLREHISWGGEIIPFQIAGMLNMRPDEALKLMELPKNDPARNNYRAFYERSVAPGED</sequence>
<accession>A0A1F7FK30</accession>
<proteinExistence type="predicted"/>
<comment type="caution">
    <text evidence="3">The sequence shown here is derived from an EMBL/GenBank/DDBJ whole genome shotgun (WGS) entry which is preliminary data.</text>
</comment>
<evidence type="ECO:0000313" key="3">
    <source>
        <dbReference type="EMBL" id="OGK06978.1"/>
    </source>
</evidence>
<organism evidence="3 4">
    <name type="scientific">Candidatus Raymondbacteria bacterium RIFOXYD12_FULL_49_13</name>
    <dbReference type="NCBI Taxonomy" id="1817890"/>
    <lineage>
        <taxon>Bacteria</taxon>
        <taxon>Raymondiibacteriota</taxon>
    </lineage>
</organism>
<feature type="domain" description="Pyruvate carboxyltransferase" evidence="2">
    <location>
        <begin position="6"/>
        <end position="260"/>
    </location>
</feature>
<dbReference type="Pfam" id="PF00682">
    <property type="entry name" value="HMGL-like"/>
    <property type="match status" value="1"/>
</dbReference>
<evidence type="ECO:0000313" key="4">
    <source>
        <dbReference type="Proteomes" id="UP000179243"/>
    </source>
</evidence>
<dbReference type="PANTHER" id="PTHR10277:SF9">
    <property type="entry name" value="2-ISOPROPYLMALATE SYNTHASE 1, CHLOROPLASTIC-RELATED"/>
    <property type="match status" value="1"/>
</dbReference>
<dbReference type="InterPro" id="IPR000891">
    <property type="entry name" value="PYR_CT"/>
</dbReference>
<dbReference type="CDD" id="cd07944">
    <property type="entry name" value="DRE_TIM_HOA_like"/>
    <property type="match status" value="1"/>
</dbReference>
<dbReference type="Gene3D" id="3.20.20.70">
    <property type="entry name" value="Aldolase class I"/>
    <property type="match status" value="1"/>
</dbReference>
<dbReference type="AlphaFoldDB" id="A0A1F7FK30"/>
<dbReference type="InterPro" id="IPR013785">
    <property type="entry name" value="Aldolase_TIM"/>
</dbReference>
<evidence type="ECO:0000256" key="1">
    <source>
        <dbReference type="ARBA" id="ARBA00023211"/>
    </source>
</evidence>
<name>A0A1F7FK30_UNCRA</name>
<protein>
    <submittedName>
        <fullName evidence="3">Nucleoid-structuring protein H-NS</fullName>
    </submittedName>
</protein>
<dbReference type="EMBL" id="MFYX01000016">
    <property type="protein sequence ID" value="OGK06978.1"/>
    <property type="molecule type" value="Genomic_DNA"/>
</dbReference>
<dbReference type="PROSITE" id="PS50991">
    <property type="entry name" value="PYR_CT"/>
    <property type="match status" value="1"/>
</dbReference>
<reference evidence="3 4" key="1">
    <citation type="journal article" date="2016" name="Nat. Commun.">
        <title>Thousands of microbial genomes shed light on interconnected biogeochemical processes in an aquifer system.</title>
        <authorList>
            <person name="Anantharaman K."/>
            <person name="Brown C.T."/>
            <person name="Hug L.A."/>
            <person name="Sharon I."/>
            <person name="Castelle C.J."/>
            <person name="Probst A.J."/>
            <person name="Thomas B.C."/>
            <person name="Singh A."/>
            <person name="Wilkins M.J."/>
            <person name="Karaoz U."/>
            <person name="Brodie E.L."/>
            <person name="Williams K.H."/>
            <person name="Hubbard S.S."/>
            <person name="Banfield J.F."/>
        </authorList>
    </citation>
    <scope>NUCLEOTIDE SEQUENCE [LARGE SCALE GENOMIC DNA]</scope>
</reference>
<gene>
    <name evidence="3" type="ORF">A2519_17390</name>
</gene>
<dbReference type="SUPFAM" id="SSF51569">
    <property type="entry name" value="Aldolase"/>
    <property type="match status" value="1"/>
</dbReference>
<dbReference type="GO" id="GO:0009098">
    <property type="term" value="P:L-leucine biosynthetic process"/>
    <property type="evidence" value="ECO:0007669"/>
    <property type="project" value="TreeGrafter"/>
</dbReference>
<dbReference type="GO" id="GO:0003852">
    <property type="term" value="F:2-isopropylmalate synthase activity"/>
    <property type="evidence" value="ECO:0007669"/>
    <property type="project" value="TreeGrafter"/>
</dbReference>
<dbReference type="InterPro" id="IPR050073">
    <property type="entry name" value="2-IPM_HCS-like"/>
</dbReference>
<evidence type="ECO:0000259" key="2">
    <source>
        <dbReference type="PROSITE" id="PS50991"/>
    </source>
</evidence>